<organism evidence="2 3">
    <name type="scientific">Parendozoicomonas callyspongiae</name>
    <dbReference type="NCBI Taxonomy" id="2942213"/>
    <lineage>
        <taxon>Bacteria</taxon>
        <taxon>Pseudomonadati</taxon>
        <taxon>Pseudomonadota</taxon>
        <taxon>Gammaproteobacteria</taxon>
        <taxon>Oceanospirillales</taxon>
        <taxon>Endozoicomonadaceae</taxon>
        <taxon>Parendozoicomonas</taxon>
    </lineage>
</organism>
<dbReference type="InterPro" id="IPR011009">
    <property type="entry name" value="Kinase-like_dom_sf"/>
</dbReference>
<name>A0ABT0PHW6_9GAMM</name>
<keyword evidence="3" id="KW-1185">Reference proteome</keyword>
<dbReference type="GO" id="GO:0016301">
    <property type="term" value="F:kinase activity"/>
    <property type="evidence" value="ECO:0007669"/>
    <property type="project" value="UniProtKB-KW"/>
</dbReference>
<dbReference type="SUPFAM" id="SSF56112">
    <property type="entry name" value="Protein kinase-like (PK-like)"/>
    <property type="match status" value="1"/>
</dbReference>
<dbReference type="InterPro" id="IPR000719">
    <property type="entry name" value="Prot_kinase_dom"/>
</dbReference>
<gene>
    <name evidence="2" type="ORF">M3P05_11740</name>
</gene>
<protein>
    <submittedName>
        <fullName evidence="2">Protein kinase</fullName>
    </submittedName>
</protein>
<evidence type="ECO:0000259" key="1">
    <source>
        <dbReference type="PROSITE" id="PS50011"/>
    </source>
</evidence>
<sequence>MLVAASEKINAIIQGEGPQKDALPASLDHWRFCKKMGSGAFGSVYKYTRHENTSQDRNKGNRRIERTSNGRVCKVYHKNVPATVYRNELDMAQRIKHLQNENLVTVVEVQRQVPGKQDCIVMECVDSNLQRLINPHLPLEKGLLAKMVWGTKQLIQQTWNYCQGVELDQRLVPDYSRQILNGLTYLHRQRIIHSDLKPENILVNTATNQLKITDYGSSQKFWPLQQSASPHSFTLLFAPPELFEPENQLSSFWVWGLSTLTGVSGGMASYKADIFAAGCIFFMMRTKKYVEILGLNHSKEPVILHEVKQKPDGLRKKITTELAAHGIQQNPNPALDEVILISLSYKPEHRPSAEALSKQLEQELFQGDSQRH</sequence>
<keyword evidence="2" id="KW-0808">Transferase</keyword>
<keyword evidence="2" id="KW-0418">Kinase</keyword>
<dbReference type="Gene3D" id="1.10.510.10">
    <property type="entry name" value="Transferase(Phosphotransferase) domain 1"/>
    <property type="match status" value="2"/>
</dbReference>
<evidence type="ECO:0000313" key="2">
    <source>
        <dbReference type="EMBL" id="MCL6270596.1"/>
    </source>
</evidence>
<evidence type="ECO:0000313" key="3">
    <source>
        <dbReference type="Proteomes" id="UP001203338"/>
    </source>
</evidence>
<dbReference type="PROSITE" id="PS00108">
    <property type="entry name" value="PROTEIN_KINASE_ST"/>
    <property type="match status" value="1"/>
</dbReference>
<proteinExistence type="predicted"/>
<dbReference type="PANTHER" id="PTHR44167:SF24">
    <property type="entry name" value="SERINE_THREONINE-PROTEIN KINASE CHK2"/>
    <property type="match status" value="1"/>
</dbReference>
<dbReference type="PROSITE" id="PS50011">
    <property type="entry name" value="PROTEIN_KINASE_DOM"/>
    <property type="match status" value="1"/>
</dbReference>
<dbReference type="Proteomes" id="UP001203338">
    <property type="component" value="Unassembled WGS sequence"/>
</dbReference>
<dbReference type="EMBL" id="JAMFLX010000014">
    <property type="protein sequence ID" value="MCL6270596.1"/>
    <property type="molecule type" value="Genomic_DNA"/>
</dbReference>
<dbReference type="InterPro" id="IPR008271">
    <property type="entry name" value="Ser/Thr_kinase_AS"/>
</dbReference>
<dbReference type="PANTHER" id="PTHR44167">
    <property type="entry name" value="OVARIAN-SPECIFIC SERINE/THREONINE-PROTEIN KINASE LOK-RELATED"/>
    <property type="match status" value="1"/>
</dbReference>
<reference evidence="2 3" key="1">
    <citation type="submission" date="2022-05" db="EMBL/GenBank/DDBJ databases">
        <authorList>
            <person name="Park J.-S."/>
        </authorList>
    </citation>
    <scope>NUCLEOTIDE SEQUENCE [LARGE SCALE GENOMIC DNA]</scope>
    <source>
        <strain evidence="2 3">2012CJ34-2</strain>
    </source>
</reference>
<accession>A0ABT0PHW6</accession>
<dbReference type="RefSeq" id="WP_249699843.1">
    <property type="nucleotide sequence ID" value="NZ_JAMFLX010000014.1"/>
</dbReference>
<dbReference type="SMART" id="SM00220">
    <property type="entry name" value="S_TKc"/>
    <property type="match status" value="1"/>
</dbReference>
<feature type="domain" description="Protein kinase" evidence="1">
    <location>
        <begin position="30"/>
        <end position="365"/>
    </location>
</feature>
<comment type="caution">
    <text evidence="2">The sequence shown here is derived from an EMBL/GenBank/DDBJ whole genome shotgun (WGS) entry which is preliminary data.</text>
</comment>
<dbReference type="Pfam" id="PF00069">
    <property type="entry name" value="Pkinase"/>
    <property type="match status" value="1"/>
</dbReference>